<keyword evidence="2" id="KW-1185">Reference proteome</keyword>
<dbReference type="RefSeq" id="XP_043032734.1">
    <property type="nucleotide sequence ID" value="XM_043187669.1"/>
</dbReference>
<dbReference type="EMBL" id="MU250605">
    <property type="protein sequence ID" value="KAG7439230.1"/>
    <property type="molecule type" value="Genomic_DNA"/>
</dbReference>
<dbReference type="GeneID" id="66109966"/>
<dbReference type="AlphaFoldDB" id="A0A9P7VF32"/>
<accession>A0A9P7VF32</accession>
<organism evidence="1 2">
    <name type="scientific">Guyanagaster necrorhizus</name>
    <dbReference type="NCBI Taxonomy" id="856835"/>
    <lineage>
        <taxon>Eukaryota</taxon>
        <taxon>Fungi</taxon>
        <taxon>Dikarya</taxon>
        <taxon>Basidiomycota</taxon>
        <taxon>Agaricomycotina</taxon>
        <taxon>Agaricomycetes</taxon>
        <taxon>Agaricomycetidae</taxon>
        <taxon>Agaricales</taxon>
        <taxon>Marasmiineae</taxon>
        <taxon>Physalacriaceae</taxon>
        <taxon>Guyanagaster</taxon>
    </lineage>
</organism>
<proteinExistence type="predicted"/>
<evidence type="ECO:0000313" key="2">
    <source>
        <dbReference type="Proteomes" id="UP000812287"/>
    </source>
</evidence>
<dbReference type="Proteomes" id="UP000812287">
    <property type="component" value="Unassembled WGS sequence"/>
</dbReference>
<reference evidence="1" key="1">
    <citation type="submission" date="2020-11" db="EMBL/GenBank/DDBJ databases">
        <title>Adaptations for nitrogen fixation in a non-lichenized fungal sporocarp promotes dispersal by wood-feeding termites.</title>
        <authorList>
            <consortium name="DOE Joint Genome Institute"/>
            <person name="Koch R.A."/>
            <person name="Yoon G."/>
            <person name="Arayal U."/>
            <person name="Lail K."/>
            <person name="Amirebrahimi M."/>
            <person name="Labutti K."/>
            <person name="Lipzen A."/>
            <person name="Riley R."/>
            <person name="Barry K."/>
            <person name="Henrissat B."/>
            <person name="Grigoriev I.V."/>
            <person name="Herr J.R."/>
            <person name="Aime M.C."/>
        </authorList>
    </citation>
    <scope>NUCLEOTIDE SEQUENCE</scope>
    <source>
        <strain evidence="1">MCA 3950</strain>
    </source>
</reference>
<gene>
    <name evidence="1" type="ORF">BT62DRAFT_939171</name>
</gene>
<protein>
    <submittedName>
        <fullName evidence="1">Uncharacterized protein</fullName>
    </submittedName>
</protein>
<evidence type="ECO:0000313" key="1">
    <source>
        <dbReference type="EMBL" id="KAG7439230.1"/>
    </source>
</evidence>
<sequence>MKRTDILQQFFSCLVSWSCSDPLGTASHRPLKKGMFLGMNSILIKDHTTMVSSDCHDMNGAV</sequence>
<comment type="caution">
    <text evidence="1">The sequence shown here is derived from an EMBL/GenBank/DDBJ whole genome shotgun (WGS) entry which is preliminary data.</text>
</comment>
<name>A0A9P7VF32_9AGAR</name>